<dbReference type="STRING" id="936756.ATE80_10905"/>
<dbReference type="Pfam" id="PF03711">
    <property type="entry name" value="OKR_DC_1_C"/>
    <property type="match status" value="1"/>
</dbReference>
<evidence type="ECO:0000259" key="2">
    <source>
        <dbReference type="Pfam" id="PF03711"/>
    </source>
</evidence>
<dbReference type="InterPro" id="IPR008286">
    <property type="entry name" value="Prn/Lys/Arg_de-COase_C"/>
</dbReference>
<dbReference type="GO" id="GO:0005829">
    <property type="term" value="C:cytosol"/>
    <property type="evidence" value="ECO:0007669"/>
    <property type="project" value="TreeGrafter"/>
</dbReference>
<dbReference type="EMBL" id="LNSV01000021">
    <property type="protein sequence ID" value="KUH38776.1"/>
    <property type="molecule type" value="Genomic_DNA"/>
</dbReference>
<evidence type="ECO:0000313" key="4">
    <source>
        <dbReference type="Proteomes" id="UP000054011"/>
    </source>
</evidence>
<keyword evidence="4" id="KW-1185">Reference proteome</keyword>
<sequence>MRLADAAGQVAAAMAAVTPPGIPVLMPGEGAGAPDGPLLRYLTALEAFDRRFPGFRSETHGVTLAPETGDYLIECVPAADGPAGDGPGGAAAADAVSRPPAGRAAAVPVRVRRRPATR</sequence>
<gene>
    <name evidence="3" type="ORF">ATE80_10905</name>
</gene>
<comment type="caution">
    <text evidence="3">The sequence shown here is derived from an EMBL/GenBank/DDBJ whole genome shotgun (WGS) entry which is preliminary data.</text>
</comment>
<organism evidence="3 4">
    <name type="scientific">Streptomyces kanasensis</name>
    <dbReference type="NCBI Taxonomy" id="936756"/>
    <lineage>
        <taxon>Bacteria</taxon>
        <taxon>Bacillati</taxon>
        <taxon>Actinomycetota</taxon>
        <taxon>Actinomycetes</taxon>
        <taxon>Kitasatosporales</taxon>
        <taxon>Streptomycetaceae</taxon>
        <taxon>Streptomyces</taxon>
    </lineage>
</organism>
<dbReference type="AlphaFoldDB" id="A0A100Y6X1"/>
<accession>A0A100Y6X1</accession>
<reference evidence="3 4" key="1">
    <citation type="submission" date="2015-11" db="EMBL/GenBank/DDBJ databases">
        <title>Genome-wide analysis reveals the secondary metabolome in Streptomyces kanasensis ZX01.</title>
        <authorList>
            <person name="Zhang G."/>
            <person name="Han L."/>
            <person name="Feng J."/>
            <person name="Zhang X."/>
        </authorList>
    </citation>
    <scope>NUCLEOTIDE SEQUENCE [LARGE SCALE GENOMIC DNA]</scope>
    <source>
        <strain evidence="3 4">ZX01</strain>
    </source>
</reference>
<feature type="compositionally biased region" description="Low complexity" evidence="1">
    <location>
        <begin position="90"/>
        <end position="109"/>
    </location>
</feature>
<feature type="region of interest" description="Disordered" evidence="1">
    <location>
        <begin position="83"/>
        <end position="118"/>
    </location>
</feature>
<dbReference type="InterPro" id="IPR011193">
    <property type="entry name" value="Orn/lys/arg_de-COase"/>
</dbReference>
<dbReference type="PANTHER" id="PTHR45229">
    <property type="entry name" value="CONSTITUTIVE ORNITHINE DECARBOXYLASE"/>
    <property type="match status" value="1"/>
</dbReference>
<dbReference type="GO" id="GO:0008792">
    <property type="term" value="F:arginine decarboxylase activity"/>
    <property type="evidence" value="ECO:0007669"/>
    <property type="project" value="TreeGrafter"/>
</dbReference>
<dbReference type="GO" id="GO:0030170">
    <property type="term" value="F:pyridoxal phosphate binding"/>
    <property type="evidence" value="ECO:0007669"/>
    <property type="project" value="TreeGrafter"/>
</dbReference>
<evidence type="ECO:0000256" key="1">
    <source>
        <dbReference type="SAM" id="MobiDB-lite"/>
    </source>
</evidence>
<feature type="domain" description="Orn/Lys/Arg decarboxylase C-terminal" evidence="2">
    <location>
        <begin position="2"/>
        <end position="64"/>
    </location>
</feature>
<proteinExistence type="predicted"/>
<dbReference type="GO" id="GO:0006527">
    <property type="term" value="P:L-arginine catabolic process"/>
    <property type="evidence" value="ECO:0007669"/>
    <property type="project" value="TreeGrafter"/>
</dbReference>
<dbReference type="Gene3D" id="3.90.100.10">
    <property type="entry name" value="Orn/Lys/Arg decarboxylase, C-terminal domain"/>
    <property type="match status" value="1"/>
</dbReference>
<evidence type="ECO:0000313" key="3">
    <source>
        <dbReference type="EMBL" id="KUH38776.1"/>
    </source>
</evidence>
<name>A0A100Y6X1_9ACTN</name>
<protein>
    <recommendedName>
        <fullName evidence="2">Orn/Lys/Arg decarboxylase C-terminal domain-containing protein</fullName>
    </recommendedName>
</protein>
<dbReference type="RefSeq" id="WP_058941974.1">
    <property type="nucleotide sequence ID" value="NZ_LNSV01000021.1"/>
</dbReference>
<dbReference type="InterPro" id="IPR036633">
    <property type="entry name" value="Prn/Lys/Arg_de-COase_C_sf"/>
</dbReference>
<dbReference type="Proteomes" id="UP000054011">
    <property type="component" value="Unassembled WGS sequence"/>
</dbReference>
<dbReference type="SUPFAM" id="SSF55904">
    <property type="entry name" value="Ornithine decarboxylase C-terminal domain"/>
    <property type="match status" value="1"/>
</dbReference>
<dbReference type="PANTHER" id="PTHR45229:SF3">
    <property type="entry name" value="BIODEGRADATIVE ARGININE DECARBOXYLASE"/>
    <property type="match status" value="1"/>
</dbReference>